<evidence type="ECO:0000313" key="10">
    <source>
        <dbReference type="EMBL" id="PQQ67868.1"/>
    </source>
</evidence>
<reference evidence="10 12" key="2">
    <citation type="journal article" date="2018" name="Syst. Appl. Microbiol.">
        <title>Characterization and high-quality draft genome sequence of Herbivorax saccincola A7, an anaerobic, alkaliphilic, thermophilic, cellulolytic, and xylanolytic bacterium.</title>
        <authorList>
            <person name="Aikawa S."/>
            <person name="Baramee S."/>
            <person name="Sermsathanaswadi J."/>
            <person name="Thianheng P."/>
            <person name="Tachaapaikoon C."/>
            <person name="Shikata A."/>
            <person name="Waeonukul R."/>
            <person name="Pason P."/>
            <person name="Ratanakhanokchai K."/>
            <person name="Kosugi A."/>
        </authorList>
    </citation>
    <scope>NUCLEOTIDE SEQUENCE [LARGE SCALE GENOMIC DNA]</scope>
    <source>
        <strain evidence="10 12">A7</strain>
    </source>
</reference>
<evidence type="ECO:0000256" key="2">
    <source>
        <dbReference type="ARBA" id="ARBA00006602"/>
    </source>
</evidence>
<feature type="coiled-coil region" evidence="7">
    <location>
        <begin position="48"/>
        <end position="135"/>
    </location>
</feature>
<dbReference type="OrthoDB" id="2375163at2"/>
<evidence type="ECO:0000259" key="8">
    <source>
        <dbReference type="Pfam" id="PF02108"/>
    </source>
</evidence>
<dbReference type="InterPro" id="IPR051472">
    <property type="entry name" value="T3SS_Stator/FliH"/>
</dbReference>
<evidence type="ECO:0000256" key="4">
    <source>
        <dbReference type="ARBA" id="ARBA00022795"/>
    </source>
</evidence>
<dbReference type="KEGG" id="hsc:HVS_10400"/>
<protein>
    <submittedName>
        <fullName evidence="10">Flagellar biosynthesis protein</fullName>
    </submittedName>
    <submittedName>
        <fullName evidence="9">Yop proteins translocation protein L</fullName>
    </submittedName>
</protein>
<evidence type="ECO:0000313" key="11">
    <source>
        <dbReference type="Proteomes" id="UP000233534"/>
    </source>
</evidence>
<dbReference type="PANTHER" id="PTHR34982">
    <property type="entry name" value="YOP PROTEINS TRANSLOCATION PROTEIN L"/>
    <property type="match status" value="1"/>
</dbReference>
<keyword evidence="10" id="KW-0966">Cell projection</keyword>
<evidence type="ECO:0000256" key="6">
    <source>
        <dbReference type="ARBA" id="ARBA00023225"/>
    </source>
</evidence>
<feature type="domain" description="Flagellar assembly protein FliH/Type III secretion system HrpE" evidence="8">
    <location>
        <begin position="112"/>
        <end position="242"/>
    </location>
</feature>
<evidence type="ECO:0000256" key="1">
    <source>
        <dbReference type="ARBA" id="ARBA00003041"/>
    </source>
</evidence>
<keyword evidence="10" id="KW-0282">Flagellum</keyword>
<evidence type="ECO:0000256" key="3">
    <source>
        <dbReference type="ARBA" id="ARBA00022448"/>
    </source>
</evidence>
<dbReference type="GO" id="GO:0015031">
    <property type="term" value="P:protein transport"/>
    <property type="evidence" value="ECO:0007669"/>
    <property type="project" value="UniProtKB-KW"/>
</dbReference>
<evidence type="ECO:0000256" key="5">
    <source>
        <dbReference type="ARBA" id="ARBA00022927"/>
    </source>
</evidence>
<comment type="function">
    <text evidence="1">Needed for flagellar regrowth and assembly.</text>
</comment>
<keyword evidence="4" id="KW-1005">Bacterial flagellum biogenesis</keyword>
<dbReference type="GO" id="GO:0044781">
    <property type="term" value="P:bacterial-type flagellum organization"/>
    <property type="evidence" value="ECO:0007669"/>
    <property type="project" value="UniProtKB-KW"/>
</dbReference>
<dbReference type="EMBL" id="CP025197">
    <property type="protein sequence ID" value="AUG57975.1"/>
    <property type="molecule type" value="Genomic_DNA"/>
</dbReference>
<keyword evidence="3" id="KW-0813">Transport</keyword>
<evidence type="ECO:0000313" key="9">
    <source>
        <dbReference type="EMBL" id="AUG57975.1"/>
    </source>
</evidence>
<keyword evidence="10" id="KW-0969">Cilium</keyword>
<dbReference type="SUPFAM" id="SSF69989">
    <property type="entry name" value="C-terminal domain of PLC-beta"/>
    <property type="match status" value="1"/>
</dbReference>
<proteinExistence type="inferred from homology"/>
<keyword evidence="11" id="KW-1185">Reference proteome</keyword>
<dbReference type="Pfam" id="PF02108">
    <property type="entry name" value="FliH"/>
    <property type="match status" value="1"/>
</dbReference>
<keyword evidence="5" id="KW-0653">Protein transport</keyword>
<evidence type="ECO:0000256" key="7">
    <source>
        <dbReference type="SAM" id="Coils"/>
    </source>
</evidence>
<name>A0A2K9EFH1_9FIRM</name>
<dbReference type="PANTHER" id="PTHR34982:SF1">
    <property type="entry name" value="FLAGELLAR ASSEMBLY PROTEIN FLIH"/>
    <property type="match status" value="1"/>
</dbReference>
<dbReference type="EMBL" id="NEMB01000003">
    <property type="protein sequence ID" value="PQQ67868.1"/>
    <property type="molecule type" value="Genomic_DNA"/>
</dbReference>
<gene>
    <name evidence="9" type="primary">yscL</name>
    <name evidence="10" type="ORF">B9R14_14630</name>
    <name evidence="9" type="ORF">HVS_10400</name>
</gene>
<dbReference type="CDD" id="cd06503">
    <property type="entry name" value="ATP-synt_Fo_b"/>
    <property type="match status" value="1"/>
</dbReference>
<accession>A0A2K9EFH1</accession>
<dbReference type="Proteomes" id="UP000233534">
    <property type="component" value="Chromosome"/>
</dbReference>
<organism evidence="9 11">
    <name type="scientific">Acetivibrio saccincola</name>
    <dbReference type="NCBI Taxonomy" id="1677857"/>
    <lineage>
        <taxon>Bacteria</taxon>
        <taxon>Bacillati</taxon>
        <taxon>Bacillota</taxon>
        <taxon>Clostridia</taxon>
        <taxon>Eubacteriales</taxon>
        <taxon>Oscillospiraceae</taxon>
        <taxon>Acetivibrio</taxon>
    </lineage>
</organism>
<keyword evidence="6" id="KW-1006">Bacterial flagellum protein export</keyword>
<keyword evidence="7" id="KW-0175">Coiled coil</keyword>
<dbReference type="Proteomes" id="UP000239720">
    <property type="component" value="Unassembled WGS sequence"/>
</dbReference>
<dbReference type="RefSeq" id="WP_101301978.1">
    <property type="nucleotide sequence ID" value="NZ_CP025197.1"/>
</dbReference>
<reference evidence="9 11" key="1">
    <citation type="submission" date="2017-12" db="EMBL/GenBank/DDBJ databases">
        <title>Complete genome sequence of Herbivorax saccincola GGR1, a novel Cellulosome-producing hydrolytic bacterium in a thermophilic biogas plant, established by Illumina and Nanopore MinION sequencing.</title>
        <authorList>
            <person name="Pechtl A."/>
            <person name="Ruckert C."/>
            <person name="Koeck D.E."/>
            <person name="Maus I."/>
            <person name="Winkler A."/>
            <person name="Kalinowski J."/>
            <person name="Puhler A."/>
            <person name="Schwarz W.W."/>
            <person name="Zverlov V.V."/>
            <person name="Schluter A."/>
            <person name="Liebl W."/>
        </authorList>
    </citation>
    <scope>NUCLEOTIDE SEQUENCE [LARGE SCALE GENOMIC DNA]</scope>
    <source>
        <strain evidence="9">GGR1</strain>
        <strain evidence="11">SR1</strain>
    </source>
</reference>
<comment type="similarity">
    <text evidence="2">Belongs to the FliH family.</text>
</comment>
<dbReference type="GO" id="GO:0005829">
    <property type="term" value="C:cytosol"/>
    <property type="evidence" value="ECO:0007669"/>
    <property type="project" value="TreeGrafter"/>
</dbReference>
<dbReference type="Gene3D" id="1.20.5.2950">
    <property type="match status" value="1"/>
</dbReference>
<dbReference type="InterPro" id="IPR018035">
    <property type="entry name" value="Flagellar_FliH/T3SS_HrpE"/>
</dbReference>
<evidence type="ECO:0000313" key="12">
    <source>
        <dbReference type="Proteomes" id="UP000239720"/>
    </source>
</evidence>
<dbReference type="AlphaFoldDB" id="A0A2K9EFH1"/>
<sequence>MYNKIFKSYQISVGVPIQIKSPVNYNNVKKANNLKFDVLPNIDDIKEEEAYEKIIHRAKEEAEAIIKEAEREAVKLIEVAQIEGDKLKKSIEDEARAEGFKKGYEEAKRQYESLIEEAEEIKKNAEEEYRELLNGVESDAVNVILDIAKKVIGEEISLNKDIILEVLRKGFEKCSNKDDITIKVSPEDHDFAVKNREKILSLAGGVGKLDIKKDPSLNAGDLIIETPYGSVDAGISTKLKKIEDTFTKLIGKKS</sequence>